<dbReference type="AlphaFoldDB" id="A0A8J2JW81"/>
<evidence type="ECO:0000313" key="2">
    <source>
        <dbReference type="Proteomes" id="UP000708208"/>
    </source>
</evidence>
<proteinExistence type="predicted"/>
<feature type="non-terminal residue" evidence="1">
    <location>
        <position position="33"/>
    </location>
</feature>
<feature type="non-terminal residue" evidence="1">
    <location>
        <position position="1"/>
    </location>
</feature>
<sequence>LQLLQSLALAAVVNGEGLSVQNTPEISLGAVSL</sequence>
<organism evidence="1 2">
    <name type="scientific">Allacma fusca</name>
    <dbReference type="NCBI Taxonomy" id="39272"/>
    <lineage>
        <taxon>Eukaryota</taxon>
        <taxon>Metazoa</taxon>
        <taxon>Ecdysozoa</taxon>
        <taxon>Arthropoda</taxon>
        <taxon>Hexapoda</taxon>
        <taxon>Collembola</taxon>
        <taxon>Symphypleona</taxon>
        <taxon>Sminthuridae</taxon>
        <taxon>Allacma</taxon>
    </lineage>
</organism>
<gene>
    <name evidence="1" type="ORF">AFUS01_LOCUS16596</name>
</gene>
<dbReference type="EMBL" id="CAJVCH010153662">
    <property type="protein sequence ID" value="CAG7727767.1"/>
    <property type="molecule type" value="Genomic_DNA"/>
</dbReference>
<dbReference type="Proteomes" id="UP000708208">
    <property type="component" value="Unassembled WGS sequence"/>
</dbReference>
<reference evidence="1" key="1">
    <citation type="submission" date="2021-06" db="EMBL/GenBank/DDBJ databases">
        <authorList>
            <person name="Hodson N. C."/>
            <person name="Mongue J. A."/>
            <person name="Jaron S. K."/>
        </authorList>
    </citation>
    <scope>NUCLEOTIDE SEQUENCE</scope>
</reference>
<accession>A0A8J2JW81</accession>
<evidence type="ECO:0000313" key="1">
    <source>
        <dbReference type="EMBL" id="CAG7727767.1"/>
    </source>
</evidence>
<comment type="caution">
    <text evidence="1">The sequence shown here is derived from an EMBL/GenBank/DDBJ whole genome shotgun (WGS) entry which is preliminary data.</text>
</comment>
<protein>
    <submittedName>
        <fullName evidence="1">Uncharacterized protein</fullName>
    </submittedName>
</protein>
<name>A0A8J2JW81_9HEXA</name>
<keyword evidence="2" id="KW-1185">Reference proteome</keyword>